<dbReference type="CDD" id="cd01960">
    <property type="entry name" value="nsLTP1"/>
    <property type="match status" value="1"/>
</dbReference>
<reference evidence="8" key="1">
    <citation type="submission" date="2025-08" db="UniProtKB">
        <authorList>
            <consortium name="RefSeq"/>
        </authorList>
    </citation>
    <scope>IDENTIFICATION</scope>
    <source>
        <tissue evidence="8">Leaves</tissue>
    </source>
</reference>
<dbReference type="PROSITE" id="PS00597">
    <property type="entry name" value="PLANT_LTP"/>
    <property type="match status" value="1"/>
</dbReference>
<dbReference type="GeneID" id="140035823"/>
<evidence type="ECO:0000256" key="3">
    <source>
        <dbReference type="ARBA" id="ARBA00023121"/>
    </source>
</evidence>
<proteinExistence type="inferred from homology"/>
<dbReference type="InterPro" id="IPR000528">
    <property type="entry name" value="Plant_nsLTP"/>
</dbReference>
<evidence type="ECO:0000256" key="4">
    <source>
        <dbReference type="RuleBase" id="RU000628"/>
    </source>
</evidence>
<keyword evidence="3 4" id="KW-0446">Lipid-binding</keyword>
<evidence type="ECO:0000256" key="2">
    <source>
        <dbReference type="ARBA" id="ARBA00022448"/>
    </source>
</evidence>
<dbReference type="PANTHER" id="PTHR33076">
    <property type="entry name" value="NON-SPECIFIC LIPID-TRANSFER PROTEIN 2-RELATED"/>
    <property type="match status" value="1"/>
</dbReference>
<keyword evidence="5" id="KW-0732">Signal</keyword>
<name>A0ABM4WNG6_COFAR</name>
<dbReference type="InterPro" id="IPR016140">
    <property type="entry name" value="Bifunc_inhib/LTP/seed_store"/>
</dbReference>
<dbReference type="SMART" id="SM00499">
    <property type="entry name" value="AAI"/>
    <property type="match status" value="1"/>
</dbReference>
<keyword evidence="7" id="KW-1185">Reference proteome</keyword>
<keyword evidence="2 4" id="KW-0813">Transport</keyword>
<feature type="domain" description="Bifunctional inhibitor/plant lipid transfer protein/seed storage helical" evidence="6">
    <location>
        <begin position="28"/>
        <end position="114"/>
    </location>
</feature>
<feature type="signal peptide" evidence="5">
    <location>
        <begin position="1"/>
        <end position="25"/>
    </location>
</feature>
<protein>
    <recommendedName>
        <fullName evidence="4">Non-specific lipid-transfer protein</fullName>
    </recommendedName>
</protein>
<dbReference type="SUPFAM" id="SSF47699">
    <property type="entry name" value="Bifunctional inhibitor/lipid-transfer protein/seed storage 2S albumin"/>
    <property type="match status" value="1"/>
</dbReference>
<dbReference type="Gene3D" id="1.10.110.10">
    <property type="entry name" value="Plant lipid-transfer and hydrophobic proteins"/>
    <property type="match status" value="1"/>
</dbReference>
<comment type="similarity">
    <text evidence="1 4">Belongs to the plant LTP family.</text>
</comment>
<dbReference type="PRINTS" id="PR00382">
    <property type="entry name" value="LIPIDTRNSFER"/>
</dbReference>
<evidence type="ECO:0000313" key="8">
    <source>
        <dbReference type="RefSeq" id="XP_071933316.1"/>
    </source>
</evidence>
<evidence type="ECO:0000313" key="7">
    <source>
        <dbReference type="Proteomes" id="UP001652660"/>
    </source>
</evidence>
<sequence length="143" mass="15356">MAKTTVHCYVWLIVAIALIVRPSKAFDCIGAPQELIPCLSYLQAADPTPSIECCSGAQDVANSANSSKDDLQSACQCLKSAAQTYPDINYDNAKQLPALCNVNLNITIDPNIDCTKLQVTSENLEEKSAKIFSFGGDISMHAV</sequence>
<evidence type="ECO:0000259" key="6">
    <source>
        <dbReference type="SMART" id="SM00499"/>
    </source>
</evidence>
<dbReference type="Pfam" id="PF00234">
    <property type="entry name" value="Tryp_alpha_amyl"/>
    <property type="match status" value="1"/>
</dbReference>
<gene>
    <name evidence="8" type="primary">LOC140035823</name>
</gene>
<evidence type="ECO:0000256" key="5">
    <source>
        <dbReference type="SAM" id="SignalP"/>
    </source>
</evidence>
<accession>A0ABM4WNG6</accession>
<organism evidence="7 8">
    <name type="scientific">Coffea arabica</name>
    <name type="common">Arabian coffee</name>
    <dbReference type="NCBI Taxonomy" id="13443"/>
    <lineage>
        <taxon>Eukaryota</taxon>
        <taxon>Viridiplantae</taxon>
        <taxon>Streptophyta</taxon>
        <taxon>Embryophyta</taxon>
        <taxon>Tracheophyta</taxon>
        <taxon>Spermatophyta</taxon>
        <taxon>Magnoliopsida</taxon>
        <taxon>eudicotyledons</taxon>
        <taxon>Gunneridae</taxon>
        <taxon>Pentapetalae</taxon>
        <taxon>asterids</taxon>
        <taxon>lamiids</taxon>
        <taxon>Gentianales</taxon>
        <taxon>Rubiaceae</taxon>
        <taxon>Ixoroideae</taxon>
        <taxon>Gardenieae complex</taxon>
        <taxon>Bertiereae - Coffeeae clade</taxon>
        <taxon>Coffeeae</taxon>
        <taxon>Coffea</taxon>
    </lineage>
</organism>
<dbReference type="RefSeq" id="XP_071933316.1">
    <property type="nucleotide sequence ID" value="XM_072077215.1"/>
</dbReference>
<evidence type="ECO:0000256" key="1">
    <source>
        <dbReference type="ARBA" id="ARBA00009748"/>
    </source>
</evidence>
<comment type="function">
    <text evidence="4">Plant non-specific lipid-transfer proteins transfer phospholipids as well as galactolipids across membranes. May play a role in wax or cutin deposition in the cell walls of expanding epidermal cells and certain secretory tissues.</text>
</comment>
<dbReference type="InterPro" id="IPR036312">
    <property type="entry name" value="Bifun_inhib/LTP/seed_sf"/>
</dbReference>
<dbReference type="Proteomes" id="UP001652660">
    <property type="component" value="Chromosome 2c"/>
</dbReference>
<feature type="chain" id="PRO_5045627661" description="Non-specific lipid-transfer protein" evidence="5">
    <location>
        <begin position="26"/>
        <end position="143"/>
    </location>
</feature>